<evidence type="ECO:0000313" key="1">
    <source>
        <dbReference type="EMBL" id="KZV84091.1"/>
    </source>
</evidence>
<protein>
    <submittedName>
        <fullName evidence="1">Uncharacterized protein</fullName>
    </submittedName>
</protein>
<dbReference type="Proteomes" id="UP000077266">
    <property type="component" value="Unassembled WGS sequence"/>
</dbReference>
<name>A0A165DA28_EXIGL</name>
<dbReference type="EMBL" id="KV426241">
    <property type="protein sequence ID" value="KZV84091.1"/>
    <property type="molecule type" value="Genomic_DNA"/>
</dbReference>
<gene>
    <name evidence="1" type="ORF">EXIGLDRAFT_776898</name>
</gene>
<accession>A0A165DA28</accession>
<dbReference type="InParanoid" id="A0A165DA28"/>
<proteinExistence type="predicted"/>
<keyword evidence="2" id="KW-1185">Reference proteome</keyword>
<reference evidence="1 2" key="1">
    <citation type="journal article" date="2016" name="Mol. Biol. Evol.">
        <title>Comparative Genomics of Early-Diverging Mushroom-Forming Fungi Provides Insights into the Origins of Lignocellulose Decay Capabilities.</title>
        <authorList>
            <person name="Nagy L.G."/>
            <person name="Riley R."/>
            <person name="Tritt A."/>
            <person name="Adam C."/>
            <person name="Daum C."/>
            <person name="Floudas D."/>
            <person name="Sun H."/>
            <person name="Yadav J.S."/>
            <person name="Pangilinan J."/>
            <person name="Larsson K.H."/>
            <person name="Matsuura K."/>
            <person name="Barry K."/>
            <person name="Labutti K."/>
            <person name="Kuo R."/>
            <person name="Ohm R.A."/>
            <person name="Bhattacharya S.S."/>
            <person name="Shirouzu T."/>
            <person name="Yoshinaga Y."/>
            <person name="Martin F.M."/>
            <person name="Grigoriev I.V."/>
            <person name="Hibbett D.S."/>
        </authorList>
    </citation>
    <scope>NUCLEOTIDE SEQUENCE [LARGE SCALE GENOMIC DNA]</scope>
    <source>
        <strain evidence="1 2">HHB12029</strain>
    </source>
</reference>
<sequence>MPQSSKKDVLTTRLQYLAVALKVAREGTDAVPIARQILGSAAHCVDLAITLRRGDVAVKTLAESAAMFATQINEVTKVRERMVDGALLTCLERLDSIFTDVREFVMETANAQRLAKIMRYLFVIPERVAELQSKLNFEVQVFLVATAVEANVRIAESALYDGEVCPILN</sequence>
<dbReference type="AlphaFoldDB" id="A0A165DA28"/>
<evidence type="ECO:0000313" key="2">
    <source>
        <dbReference type="Proteomes" id="UP000077266"/>
    </source>
</evidence>
<organism evidence="1 2">
    <name type="scientific">Exidia glandulosa HHB12029</name>
    <dbReference type="NCBI Taxonomy" id="1314781"/>
    <lineage>
        <taxon>Eukaryota</taxon>
        <taxon>Fungi</taxon>
        <taxon>Dikarya</taxon>
        <taxon>Basidiomycota</taxon>
        <taxon>Agaricomycotina</taxon>
        <taxon>Agaricomycetes</taxon>
        <taxon>Auriculariales</taxon>
        <taxon>Exidiaceae</taxon>
        <taxon>Exidia</taxon>
    </lineage>
</organism>